<keyword evidence="6" id="KW-1185">Reference proteome</keyword>
<dbReference type="Pfam" id="PF13432">
    <property type="entry name" value="TPR_16"/>
    <property type="match status" value="2"/>
</dbReference>
<dbReference type="EMBL" id="CP036276">
    <property type="protein sequence ID" value="QDU46618.1"/>
    <property type="molecule type" value="Genomic_DNA"/>
</dbReference>
<feature type="domain" description="Cytochrome c-552/4" evidence="4">
    <location>
        <begin position="172"/>
        <end position="211"/>
    </location>
</feature>
<feature type="domain" description="Cytochrome c-552/4" evidence="4">
    <location>
        <begin position="44"/>
        <end position="67"/>
    </location>
</feature>
<evidence type="ECO:0000313" key="5">
    <source>
        <dbReference type="EMBL" id="QDU46618.1"/>
    </source>
</evidence>
<dbReference type="InterPro" id="IPR010177">
    <property type="entry name" value="Paired_CXXCH_1"/>
</dbReference>
<dbReference type="Gene3D" id="1.10.1130.10">
    <property type="entry name" value="Flavocytochrome C3, Chain A"/>
    <property type="match status" value="2"/>
</dbReference>
<evidence type="ECO:0000259" key="4">
    <source>
        <dbReference type="Pfam" id="PF13435"/>
    </source>
</evidence>
<reference evidence="5 6" key="1">
    <citation type="submission" date="2019-02" db="EMBL/GenBank/DDBJ databases">
        <title>Deep-cultivation of Planctomycetes and their phenomic and genomic characterization uncovers novel biology.</title>
        <authorList>
            <person name="Wiegand S."/>
            <person name="Jogler M."/>
            <person name="Boedeker C."/>
            <person name="Pinto D."/>
            <person name="Vollmers J."/>
            <person name="Rivas-Marin E."/>
            <person name="Kohn T."/>
            <person name="Peeters S.H."/>
            <person name="Heuer A."/>
            <person name="Rast P."/>
            <person name="Oberbeckmann S."/>
            <person name="Bunk B."/>
            <person name="Jeske O."/>
            <person name="Meyerdierks A."/>
            <person name="Storesund J.E."/>
            <person name="Kallscheuer N."/>
            <person name="Luecker S."/>
            <person name="Lage O.M."/>
            <person name="Pohl T."/>
            <person name="Merkel B.J."/>
            <person name="Hornburger P."/>
            <person name="Mueller R.-W."/>
            <person name="Bruemmer F."/>
            <person name="Labrenz M."/>
            <person name="Spormann A.M."/>
            <person name="Op den Camp H."/>
            <person name="Overmann J."/>
            <person name="Amann R."/>
            <person name="Jetten M.S.M."/>
            <person name="Mascher T."/>
            <person name="Medema M.H."/>
            <person name="Devos D.P."/>
            <person name="Kaster A.-K."/>
            <person name="Ovreas L."/>
            <person name="Rohde M."/>
            <person name="Galperin M.Y."/>
            <person name="Jogler C."/>
        </authorList>
    </citation>
    <scope>NUCLEOTIDE SEQUENCE [LARGE SCALE GENOMIC DNA]</scope>
    <source>
        <strain evidence="5 6">Mal52</strain>
    </source>
</reference>
<keyword evidence="2" id="KW-0802">TPR repeat</keyword>
<dbReference type="Pfam" id="PF13174">
    <property type="entry name" value="TPR_6"/>
    <property type="match status" value="1"/>
</dbReference>
<dbReference type="Gene3D" id="1.25.10.10">
    <property type="entry name" value="Leucine-rich Repeat Variant"/>
    <property type="match status" value="1"/>
</dbReference>
<dbReference type="SUPFAM" id="SSF48695">
    <property type="entry name" value="Multiheme cytochromes"/>
    <property type="match status" value="1"/>
</dbReference>
<protein>
    <submittedName>
        <fullName evidence="5">Photosystem I assembly protein Ycf3</fullName>
    </submittedName>
</protein>
<dbReference type="PANTHER" id="PTHR35038:SF8">
    <property type="entry name" value="C-TYPE POLYHEME CYTOCHROME OMCC"/>
    <property type="match status" value="1"/>
</dbReference>
<dbReference type="AlphaFoldDB" id="A0A517ZVW2"/>
<dbReference type="Gene3D" id="1.25.40.10">
    <property type="entry name" value="Tetratricopeptide repeat domain"/>
    <property type="match status" value="2"/>
</dbReference>
<evidence type="ECO:0000256" key="1">
    <source>
        <dbReference type="ARBA" id="ARBA00022729"/>
    </source>
</evidence>
<dbReference type="InterPro" id="IPR016024">
    <property type="entry name" value="ARM-type_fold"/>
</dbReference>
<dbReference type="SUPFAM" id="SSF48452">
    <property type="entry name" value="TPR-like"/>
    <property type="match status" value="1"/>
</dbReference>
<dbReference type="SMART" id="SM00028">
    <property type="entry name" value="TPR"/>
    <property type="match status" value="3"/>
</dbReference>
<dbReference type="Pfam" id="PF13435">
    <property type="entry name" value="Cytochrome_C554"/>
    <property type="match status" value="2"/>
</dbReference>
<name>A0A517ZVW2_9PLAN</name>
<dbReference type="PROSITE" id="PS50005">
    <property type="entry name" value="TPR"/>
    <property type="match status" value="3"/>
</dbReference>
<dbReference type="InterPro" id="IPR011989">
    <property type="entry name" value="ARM-like"/>
</dbReference>
<dbReference type="RefSeq" id="WP_145379111.1">
    <property type="nucleotide sequence ID" value="NZ_CP036276.1"/>
</dbReference>
<accession>A0A517ZVW2</accession>
<feature type="repeat" description="TPR" evidence="2">
    <location>
        <begin position="644"/>
        <end position="677"/>
    </location>
</feature>
<keyword evidence="1" id="KW-0732">Signal</keyword>
<feature type="domain" description="Doubled CXXCH motif" evidence="3">
    <location>
        <begin position="311"/>
        <end position="336"/>
    </location>
</feature>
<feature type="repeat" description="TPR" evidence="2">
    <location>
        <begin position="569"/>
        <end position="602"/>
    </location>
</feature>
<evidence type="ECO:0000256" key="2">
    <source>
        <dbReference type="PROSITE-ProRule" id="PRU00339"/>
    </source>
</evidence>
<dbReference type="InterPro" id="IPR051829">
    <property type="entry name" value="Multiheme_Cytochr_ET"/>
</dbReference>
<proteinExistence type="predicted"/>
<dbReference type="KEGG" id="sdyn:Mal52_51400"/>
<gene>
    <name evidence="5" type="ORF">Mal52_51400</name>
</gene>
<dbReference type="PANTHER" id="PTHR35038">
    <property type="entry name" value="DISSIMILATORY SULFITE REDUCTASE SIRA"/>
    <property type="match status" value="1"/>
</dbReference>
<dbReference type="InterPro" id="IPR019734">
    <property type="entry name" value="TPR_rpt"/>
</dbReference>
<evidence type="ECO:0000259" key="3">
    <source>
        <dbReference type="Pfam" id="PF09699"/>
    </source>
</evidence>
<dbReference type="InterPro" id="IPR023155">
    <property type="entry name" value="Cyt_c-552/4"/>
</dbReference>
<sequence length="741" mass="83778">MKKRIWIGLILAAAILAVIAWPTLDWYIALPEGRTATFVGRQSCIECHSSEYKKWQGSDHDLAMDLATPEFVLGDFNDTQLEHHGIVSKMQRRGDDYFVETQGPDGETAEFQVKYVFGYHPLQQYLTELERGQVQVLPVTWDTEEKRWYYANPDAPFGPDDPLHWTGSAQNWNHMCADCHSTNFAKNYDVKTDTHNYSFHEMDVSCEACHGPGSIHEELANSNSLFWDRHYGYGLAKLKDPNARAQLETCAPCHSHRQHIHPGFQPGEKFLDHFNLSLLEDHLYHADGQIDEEVYVYGSFLQSLMYRKGVRCTDCHDPHSTQLKFEGNKLCTQCHLPAKYDGPNHHHHKIGTDGASCVECHMPSKKYMVVDPRRDHSLRVPRPDLTVKIGTPNACNGCHTKPEESPQWAADKIVEWYGPKRRQDPHYGEIIDAGRKSAPSAVPKLAKLARNREEGAIVRATAVSLLATRFNTNASRNAVYKALEDGDPLVRTAALRLFEGWQPRSREEADEQKRRLAPLLKDTSRLVRVTAARLLSALPPGVLNSTESKDLAAALAEYQTGLNAHTDQSGVHLSLGLLYANQGKPQQSADEYRTAIRLEPSVAGPRSNLAGLLEQQGETDEVRQLREEEAEILARDARLLPNNATIHYRLGLVNYLLGREEQAMTALERAYVLDPTSPDFLMMLTLLYEKQQQWDKAVDAADRLMRLQPGNRMFLEMKTRIEQGAAQRRRPTIGPPEKTGN</sequence>
<dbReference type="InterPro" id="IPR036280">
    <property type="entry name" value="Multihaem_cyt_sf"/>
</dbReference>
<organism evidence="5 6">
    <name type="scientific">Symmachiella dynata</name>
    <dbReference type="NCBI Taxonomy" id="2527995"/>
    <lineage>
        <taxon>Bacteria</taxon>
        <taxon>Pseudomonadati</taxon>
        <taxon>Planctomycetota</taxon>
        <taxon>Planctomycetia</taxon>
        <taxon>Planctomycetales</taxon>
        <taxon>Planctomycetaceae</taxon>
        <taxon>Symmachiella</taxon>
    </lineage>
</organism>
<dbReference type="Pfam" id="PF09699">
    <property type="entry name" value="Paired_CXXCH_1"/>
    <property type="match status" value="1"/>
</dbReference>
<dbReference type="InterPro" id="IPR011990">
    <property type="entry name" value="TPR-like_helical_dom_sf"/>
</dbReference>
<feature type="repeat" description="TPR" evidence="2">
    <location>
        <begin position="678"/>
        <end position="711"/>
    </location>
</feature>
<evidence type="ECO:0000313" key="6">
    <source>
        <dbReference type="Proteomes" id="UP000319383"/>
    </source>
</evidence>
<dbReference type="Proteomes" id="UP000319383">
    <property type="component" value="Chromosome"/>
</dbReference>
<dbReference type="SUPFAM" id="SSF48371">
    <property type="entry name" value="ARM repeat"/>
    <property type="match status" value="1"/>
</dbReference>